<feature type="transmembrane region" description="Helical" evidence="2">
    <location>
        <begin position="237"/>
        <end position="258"/>
    </location>
</feature>
<feature type="compositionally biased region" description="Polar residues" evidence="1">
    <location>
        <begin position="39"/>
        <end position="49"/>
    </location>
</feature>
<keyword evidence="2" id="KW-0472">Membrane</keyword>
<evidence type="ECO:0000313" key="3">
    <source>
        <dbReference type="EMBL" id="GMF32240.1"/>
    </source>
</evidence>
<feature type="transmembrane region" description="Helical" evidence="2">
    <location>
        <begin position="264"/>
        <end position="283"/>
    </location>
</feature>
<dbReference type="EMBL" id="BSXT01000680">
    <property type="protein sequence ID" value="GMF32240.1"/>
    <property type="molecule type" value="Genomic_DNA"/>
</dbReference>
<feature type="transmembrane region" description="Helical" evidence="2">
    <location>
        <begin position="541"/>
        <end position="565"/>
    </location>
</feature>
<dbReference type="AlphaFoldDB" id="A0A9W7CMK1"/>
<proteinExistence type="predicted"/>
<dbReference type="OrthoDB" id="121053at2759"/>
<accession>A0A9W7CMK1</accession>
<dbReference type="Proteomes" id="UP001165121">
    <property type="component" value="Unassembled WGS sequence"/>
</dbReference>
<name>A0A9W7CMK1_9STRA</name>
<feature type="transmembrane region" description="Helical" evidence="2">
    <location>
        <begin position="106"/>
        <end position="127"/>
    </location>
</feature>
<gene>
    <name evidence="3" type="ORF">Pfra01_000760800</name>
</gene>
<reference evidence="3" key="1">
    <citation type="submission" date="2023-04" db="EMBL/GenBank/DDBJ databases">
        <title>Phytophthora fragariaefolia NBRC 109709.</title>
        <authorList>
            <person name="Ichikawa N."/>
            <person name="Sato H."/>
            <person name="Tonouchi N."/>
        </authorList>
    </citation>
    <scope>NUCLEOTIDE SEQUENCE</scope>
    <source>
        <strain evidence="3">NBRC 109709</strain>
    </source>
</reference>
<evidence type="ECO:0000256" key="1">
    <source>
        <dbReference type="SAM" id="MobiDB-lite"/>
    </source>
</evidence>
<evidence type="ECO:0000313" key="4">
    <source>
        <dbReference type="Proteomes" id="UP001165121"/>
    </source>
</evidence>
<evidence type="ECO:0000256" key="2">
    <source>
        <dbReference type="SAM" id="Phobius"/>
    </source>
</evidence>
<protein>
    <submittedName>
        <fullName evidence="3">Unnamed protein product</fullName>
    </submittedName>
</protein>
<feature type="region of interest" description="Disordered" evidence="1">
    <location>
        <begin position="443"/>
        <end position="465"/>
    </location>
</feature>
<feature type="transmembrane region" description="Helical" evidence="2">
    <location>
        <begin position="177"/>
        <end position="201"/>
    </location>
</feature>
<comment type="caution">
    <text evidence="3">The sequence shown here is derived from an EMBL/GenBank/DDBJ whole genome shotgun (WGS) entry which is preliminary data.</text>
</comment>
<feature type="transmembrane region" description="Helical" evidence="2">
    <location>
        <begin position="585"/>
        <end position="606"/>
    </location>
</feature>
<feature type="transmembrane region" description="Helical" evidence="2">
    <location>
        <begin position="207"/>
        <end position="225"/>
    </location>
</feature>
<feature type="region of interest" description="Disordered" evidence="1">
    <location>
        <begin position="1"/>
        <end position="49"/>
    </location>
</feature>
<keyword evidence="2" id="KW-0812">Transmembrane</keyword>
<sequence length="642" mass="71843">MTEVLSGGEGGKSERCQSHHLPALTPSSAALSPDIPTARRTSTTPSITRDQIRRPSIRKSVSQRKAKRLLRRYHDWKTEHMYLGRYSIDKMLAFEEYQQVASSRRVFAVIALTPLPGLLIMILLAAIPLQSPLQGITGNPGFFAQSWLAYTTMTVGMMFFIRASLMLPNSAYSHKQCLLISLLTTGFNELSMLVLGSLWMFPIPFRSLLGIPTYSIHLIFFHRVVIGRRWLYYRDEIVQYIPLFLAQASTLFIFQGVTITFANVPAHVQAIITIVFPVLRATVKRFIWRFSRCLEDVSLDITLCVVEIFGSLFQNACLQSARSPAIGGLMILVDFVQAIAEVKMYVAHKFAVDGRQTTKTAVRIIEDALFPGAVSSSKARGLAKLDPKQAVMGVSRKGTSVLLSPSDVFKPDKLNVNKSRRMSRIACLTNSSQKMLDLSTIEPNLDHERPREPSAPTSPLPMPAPQARRATTIDDVDISHRQHAKLLSQALQLVFASEVLVFAEYAEFACSVVYGLYTIALYQMPYAKYNLTFIGQSETSFWSAATNCGIYATFEGFTLVFIFTLVRAKYGLSTLYQLAFVLEKYWMSVQGTMIGSLALIFILNTVHQGEHLILRRFSYCLPTLYIRVFVAQAQICPSSLTG</sequence>
<organism evidence="3 4">
    <name type="scientific">Phytophthora fragariaefolia</name>
    <dbReference type="NCBI Taxonomy" id="1490495"/>
    <lineage>
        <taxon>Eukaryota</taxon>
        <taxon>Sar</taxon>
        <taxon>Stramenopiles</taxon>
        <taxon>Oomycota</taxon>
        <taxon>Peronosporomycetes</taxon>
        <taxon>Peronosporales</taxon>
        <taxon>Peronosporaceae</taxon>
        <taxon>Phytophthora</taxon>
    </lineage>
</organism>
<keyword evidence="4" id="KW-1185">Reference proteome</keyword>
<keyword evidence="2" id="KW-1133">Transmembrane helix</keyword>
<feature type="transmembrane region" description="Helical" evidence="2">
    <location>
        <begin position="147"/>
        <end position="165"/>
    </location>
</feature>